<keyword evidence="8" id="KW-1185">Reference proteome</keyword>
<feature type="transmembrane region" description="Helical" evidence="6">
    <location>
        <begin position="432"/>
        <end position="457"/>
    </location>
</feature>
<dbReference type="AlphaFoldDB" id="A0AAV1A5T5"/>
<proteinExistence type="inferred from homology"/>
<evidence type="ECO:0000256" key="3">
    <source>
        <dbReference type="ARBA" id="ARBA00022692"/>
    </source>
</evidence>
<dbReference type="GO" id="GO:1990961">
    <property type="term" value="P:xenobiotic detoxification by transmembrane export across the plasma membrane"/>
    <property type="evidence" value="ECO:0007669"/>
    <property type="project" value="InterPro"/>
</dbReference>
<keyword evidence="5 6" id="KW-0472">Membrane</keyword>
<protein>
    <recommendedName>
        <fullName evidence="6">Protein DETOXIFICATION</fullName>
    </recommendedName>
    <alternativeName>
        <fullName evidence="6">Multidrug and toxic compound extrusion protein</fullName>
    </alternativeName>
</protein>
<dbReference type="Pfam" id="PF01554">
    <property type="entry name" value="MatE"/>
    <property type="match status" value="2"/>
</dbReference>
<organism evidence="7 8">
    <name type="scientific">Vicia faba</name>
    <name type="common">Broad bean</name>
    <name type="synonym">Faba vulgaris</name>
    <dbReference type="NCBI Taxonomy" id="3906"/>
    <lineage>
        <taxon>Eukaryota</taxon>
        <taxon>Viridiplantae</taxon>
        <taxon>Streptophyta</taxon>
        <taxon>Embryophyta</taxon>
        <taxon>Tracheophyta</taxon>
        <taxon>Spermatophyta</taxon>
        <taxon>Magnoliopsida</taxon>
        <taxon>eudicotyledons</taxon>
        <taxon>Gunneridae</taxon>
        <taxon>Pentapetalae</taxon>
        <taxon>rosids</taxon>
        <taxon>fabids</taxon>
        <taxon>Fabales</taxon>
        <taxon>Fabaceae</taxon>
        <taxon>Papilionoideae</taxon>
        <taxon>50 kb inversion clade</taxon>
        <taxon>NPAAA clade</taxon>
        <taxon>Hologalegina</taxon>
        <taxon>IRL clade</taxon>
        <taxon>Fabeae</taxon>
        <taxon>Vicia</taxon>
    </lineage>
</organism>
<evidence type="ECO:0000256" key="1">
    <source>
        <dbReference type="ARBA" id="ARBA00004141"/>
    </source>
</evidence>
<comment type="subcellular location">
    <subcellularLocation>
        <location evidence="1">Membrane</location>
        <topology evidence="1">Multi-pass membrane protein</topology>
    </subcellularLocation>
</comment>
<feature type="transmembrane region" description="Helical" evidence="6">
    <location>
        <begin position="180"/>
        <end position="199"/>
    </location>
</feature>
<feature type="transmembrane region" description="Helical" evidence="6">
    <location>
        <begin position="105"/>
        <end position="128"/>
    </location>
</feature>
<dbReference type="EMBL" id="OX451738">
    <property type="protein sequence ID" value="CAI8604983.1"/>
    <property type="molecule type" value="Genomic_DNA"/>
</dbReference>
<evidence type="ECO:0000256" key="2">
    <source>
        <dbReference type="ARBA" id="ARBA00010199"/>
    </source>
</evidence>
<sequence length="482" mass="52450">MEKGLLERDSREGESGRTITWGLFVQEVKDVGFLALPMITVTLSQYFLQIISMIMVGRLGKLALSSTAIAISLCAVFGFSLLYGMSCALETICGQAYGAKQYKRVGVQIYTGIISLVLACVPLSILWINLGKLLTLLGQDPLISQEAGKFAICMIPALFAYATLQALVRYFLMQSLITPLVISSSVTLCFHVAFCWLLVFKSGLGCLGAAFSIGTSYWLNVIILGLYMNFSSDCEKTRVPITMESFNGIGEFFRYAIPSAGMICFEWWSFELLILLSGLLPNPQLETSVLSICLSIISTLYTIPEATGSAASTRVSNALGAGHPQAARLSVYASMTLAVSEAILVSSTIFASRRIVGYIFSNEQDVVDYVTAMVPLISINVIVDSLHGTLAGIARGSGWQKLGAYVNLGAYYACGIPIAVILGFWFELRGKGLWIGILVGAFCQALLLFLITSFTNWEKQATRARERVFEGSFAEEDRLVLS</sequence>
<gene>
    <name evidence="7" type="ORF">VFH_III160560</name>
</gene>
<name>A0AAV1A5T5_VICFA</name>
<keyword evidence="3 6" id="KW-0812">Transmembrane</keyword>
<evidence type="ECO:0000256" key="6">
    <source>
        <dbReference type="RuleBase" id="RU004914"/>
    </source>
</evidence>
<dbReference type="NCBIfam" id="TIGR00797">
    <property type="entry name" value="matE"/>
    <property type="match status" value="1"/>
</dbReference>
<keyword evidence="4 6" id="KW-1133">Transmembrane helix</keyword>
<feature type="transmembrane region" description="Helical" evidence="6">
    <location>
        <begin position="211"/>
        <end position="231"/>
    </location>
</feature>
<dbReference type="InterPro" id="IPR045069">
    <property type="entry name" value="MATE_euk"/>
</dbReference>
<accession>A0AAV1A5T5</accession>
<reference evidence="7 8" key="1">
    <citation type="submission" date="2023-01" db="EMBL/GenBank/DDBJ databases">
        <authorList>
            <person name="Kreplak J."/>
        </authorList>
    </citation>
    <scope>NUCLEOTIDE SEQUENCE [LARGE SCALE GENOMIC DNA]</scope>
</reference>
<comment type="similarity">
    <text evidence="2 6">Belongs to the multi antimicrobial extrusion (MATE) (TC 2.A.66.1) family.</text>
</comment>
<dbReference type="InterPro" id="IPR002528">
    <property type="entry name" value="MATE_fam"/>
</dbReference>
<dbReference type="GO" id="GO:0015297">
    <property type="term" value="F:antiporter activity"/>
    <property type="evidence" value="ECO:0007669"/>
    <property type="project" value="InterPro"/>
</dbReference>
<evidence type="ECO:0000313" key="8">
    <source>
        <dbReference type="Proteomes" id="UP001157006"/>
    </source>
</evidence>
<dbReference type="Proteomes" id="UP001157006">
    <property type="component" value="Chromosome 3"/>
</dbReference>
<feature type="transmembrane region" description="Helical" evidence="6">
    <location>
        <begin position="329"/>
        <end position="352"/>
    </location>
</feature>
<dbReference type="CDD" id="cd13132">
    <property type="entry name" value="MATE_eukaryotic"/>
    <property type="match status" value="1"/>
</dbReference>
<evidence type="ECO:0000313" key="7">
    <source>
        <dbReference type="EMBL" id="CAI8604983.1"/>
    </source>
</evidence>
<feature type="transmembrane region" description="Helical" evidence="6">
    <location>
        <begin position="148"/>
        <end position="168"/>
    </location>
</feature>
<dbReference type="PANTHER" id="PTHR11206">
    <property type="entry name" value="MULTIDRUG RESISTANCE PROTEIN"/>
    <property type="match status" value="1"/>
</dbReference>
<dbReference type="GO" id="GO:0016020">
    <property type="term" value="C:membrane"/>
    <property type="evidence" value="ECO:0007669"/>
    <property type="project" value="UniProtKB-SubCell"/>
</dbReference>
<dbReference type="GO" id="GO:0042910">
    <property type="term" value="F:xenobiotic transmembrane transporter activity"/>
    <property type="evidence" value="ECO:0007669"/>
    <property type="project" value="InterPro"/>
</dbReference>
<feature type="transmembrane region" description="Helical" evidence="6">
    <location>
        <begin position="405"/>
        <end position="426"/>
    </location>
</feature>
<feature type="transmembrane region" description="Helical" evidence="6">
    <location>
        <begin position="372"/>
        <end position="393"/>
    </location>
</feature>
<feature type="transmembrane region" description="Helical" evidence="6">
    <location>
        <begin position="62"/>
        <end position="84"/>
    </location>
</feature>
<evidence type="ECO:0000256" key="4">
    <source>
        <dbReference type="ARBA" id="ARBA00022989"/>
    </source>
</evidence>
<evidence type="ECO:0000256" key="5">
    <source>
        <dbReference type="ARBA" id="ARBA00023136"/>
    </source>
</evidence>
<feature type="transmembrane region" description="Helical" evidence="6">
    <location>
        <begin position="33"/>
        <end position="56"/>
    </location>
</feature>